<feature type="transmembrane region" description="Helical" evidence="1">
    <location>
        <begin position="31"/>
        <end position="51"/>
    </location>
</feature>
<protein>
    <recommendedName>
        <fullName evidence="2">Ancillary SecYEG translocon subunit/Cell division coordinator CpoB TPR domain-containing protein</fullName>
    </recommendedName>
</protein>
<evidence type="ECO:0000259" key="2">
    <source>
        <dbReference type="Pfam" id="PF09976"/>
    </source>
</evidence>
<feature type="domain" description="Ancillary SecYEG translocon subunit/Cell division coordinator CpoB TPR" evidence="2">
    <location>
        <begin position="39"/>
        <end position="151"/>
    </location>
</feature>
<dbReference type="Proteomes" id="UP000095237">
    <property type="component" value="Unassembled WGS sequence"/>
</dbReference>
<dbReference type="InterPro" id="IPR011990">
    <property type="entry name" value="TPR-like_helical_dom_sf"/>
</dbReference>
<evidence type="ECO:0000313" key="4">
    <source>
        <dbReference type="Proteomes" id="UP000095237"/>
    </source>
</evidence>
<keyword evidence="1" id="KW-1133">Transmembrane helix</keyword>
<dbReference type="InterPro" id="IPR018704">
    <property type="entry name" value="SecYEG/CpoB_TPR"/>
</dbReference>
<keyword evidence="4" id="KW-1185">Reference proteome</keyword>
<name>A0A1E5IHP6_ENDTX</name>
<dbReference type="Gene3D" id="1.25.40.10">
    <property type="entry name" value="Tetratricopeptide repeat domain"/>
    <property type="match status" value="1"/>
</dbReference>
<dbReference type="AlphaFoldDB" id="A0A1E5IHP6"/>
<evidence type="ECO:0000313" key="3">
    <source>
        <dbReference type="EMBL" id="OEG69528.1"/>
    </source>
</evidence>
<organism evidence="3 4">
    <name type="scientific">Endomicrobium trichonymphae</name>
    <dbReference type="NCBI Taxonomy" id="1408204"/>
    <lineage>
        <taxon>Bacteria</taxon>
        <taxon>Pseudomonadati</taxon>
        <taxon>Elusimicrobiota</taxon>
        <taxon>Endomicrobiia</taxon>
        <taxon>Endomicrobiales</taxon>
        <taxon>Endomicrobiaceae</taxon>
        <taxon>Candidatus Endomicrobiellum</taxon>
    </lineage>
</organism>
<dbReference type="SUPFAM" id="SSF48452">
    <property type="entry name" value="TPR-like"/>
    <property type="match status" value="1"/>
</dbReference>
<comment type="caution">
    <text evidence="3">The sequence shown here is derived from an EMBL/GenBank/DDBJ whole genome shotgun (WGS) entry which is preliminary data.</text>
</comment>
<proteinExistence type="predicted"/>
<dbReference type="Pfam" id="PF09976">
    <property type="entry name" value="TPR_21"/>
    <property type="match status" value="1"/>
</dbReference>
<sequence>MEMNSVPDRKSAGVTISEFAVKQIRKNKIKFFAVAVFALATIFIGIFILRIHTAEETSSAKLAAAYASFIYGDKKSGIALIDETIAKFPKTSAAYHASLIKADLLAEIHEYDEALKILTETANNGKPDAIKPLAHARIIYIYDSKKDYFNAALISKEFIDKYPDHFLTTDIYLNLAEYYLLSGSKDEAVKVFNEVAVNFPATRAAENARNRLNQIK</sequence>
<gene>
    <name evidence="3" type="ORF">ATZ36_02120</name>
</gene>
<accession>A0A1E5IHP6</accession>
<evidence type="ECO:0000256" key="1">
    <source>
        <dbReference type="SAM" id="Phobius"/>
    </source>
</evidence>
<dbReference type="EMBL" id="LNVX01000677">
    <property type="protein sequence ID" value="OEG69528.1"/>
    <property type="molecule type" value="Genomic_DNA"/>
</dbReference>
<reference evidence="3 4" key="1">
    <citation type="submission" date="2015-11" db="EMBL/GenBank/DDBJ databases">
        <title>Evidence for parallel genomic evolution in an endosymbiosis of termite gut flagellates.</title>
        <authorList>
            <person name="Zheng H."/>
        </authorList>
    </citation>
    <scope>NUCLEOTIDE SEQUENCE [LARGE SCALE GENOMIC DNA]</scope>
    <source>
        <strain evidence="3 4">CET450</strain>
    </source>
</reference>
<dbReference type="Pfam" id="PF13174">
    <property type="entry name" value="TPR_6"/>
    <property type="match status" value="1"/>
</dbReference>
<dbReference type="InterPro" id="IPR019734">
    <property type="entry name" value="TPR_rpt"/>
</dbReference>
<keyword evidence="1" id="KW-0812">Transmembrane</keyword>
<keyword evidence="1" id="KW-0472">Membrane</keyword>